<comment type="similarity">
    <text evidence="1 4 5">Belongs to the universal ribosomal protein uL15 family.</text>
</comment>
<gene>
    <name evidence="4 8" type="primary">rplO</name>
    <name evidence="8" type="ORF">PQG83_18255</name>
</gene>
<dbReference type="NCBIfam" id="TIGR01071">
    <property type="entry name" value="rplO_bact"/>
    <property type="match status" value="1"/>
</dbReference>
<keyword evidence="9" id="KW-1185">Reference proteome</keyword>
<evidence type="ECO:0000313" key="9">
    <source>
        <dbReference type="Proteomes" id="UP001302494"/>
    </source>
</evidence>
<evidence type="ECO:0000259" key="7">
    <source>
        <dbReference type="Pfam" id="PF00828"/>
    </source>
</evidence>
<protein>
    <recommendedName>
        <fullName evidence="4">Large ribosomal subunit protein uL15</fullName>
    </recommendedName>
</protein>
<dbReference type="HAMAP" id="MF_01341">
    <property type="entry name" value="Ribosomal_uL15"/>
    <property type="match status" value="1"/>
</dbReference>
<proteinExistence type="inferred from homology"/>
<dbReference type="AlphaFoldDB" id="A0AA96GIP9"/>
<keyword evidence="2 4" id="KW-0689">Ribosomal protein</keyword>
<dbReference type="Gene3D" id="3.100.10.10">
    <property type="match status" value="1"/>
</dbReference>
<feature type="domain" description="Large ribosomal subunit protein uL15/eL18" evidence="7">
    <location>
        <begin position="77"/>
        <end position="143"/>
    </location>
</feature>
<dbReference type="KEGG" id="nneo:PQG83_18255"/>
<dbReference type="InterPro" id="IPR001196">
    <property type="entry name" value="Ribosomal_uL15_CS"/>
</dbReference>
<keyword evidence="4" id="KW-0694">RNA-binding</keyword>
<evidence type="ECO:0000256" key="2">
    <source>
        <dbReference type="ARBA" id="ARBA00022980"/>
    </source>
</evidence>
<dbReference type="PANTHER" id="PTHR12934:SF11">
    <property type="entry name" value="LARGE RIBOSOMAL SUBUNIT PROTEIN UL15M"/>
    <property type="match status" value="1"/>
</dbReference>
<dbReference type="SUPFAM" id="SSF52080">
    <property type="entry name" value="Ribosomal proteins L15p and L18e"/>
    <property type="match status" value="1"/>
</dbReference>
<dbReference type="GO" id="GO:0019843">
    <property type="term" value="F:rRNA binding"/>
    <property type="evidence" value="ECO:0007669"/>
    <property type="project" value="UniProtKB-UniRule"/>
</dbReference>
<dbReference type="GO" id="GO:0006412">
    <property type="term" value="P:translation"/>
    <property type="evidence" value="ECO:0007669"/>
    <property type="project" value="UniProtKB-UniRule"/>
</dbReference>
<keyword evidence="4" id="KW-0699">rRNA-binding</keyword>
<dbReference type="EMBL" id="CP116968">
    <property type="protein sequence ID" value="WNM61667.1"/>
    <property type="molecule type" value="Genomic_DNA"/>
</dbReference>
<dbReference type="Pfam" id="PF00828">
    <property type="entry name" value="Ribosomal_L27A"/>
    <property type="match status" value="1"/>
</dbReference>
<dbReference type="PANTHER" id="PTHR12934">
    <property type="entry name" value="50S RIBOSOMAL PROTEIN L15"/>
    <property type="match status" value="1"/>
</dbReference>
<feature type="region of interest" description="Disordered" evidence="6">
    <location>
        <begin position="1"/>
        <end position="38"/>
    </location>
</feature>
<sequence length="149" mass="16136">MKLHDLHPSPGSKTKKKRLGRGPGSGLGKTAGKGHKGLLARSGRANQAGFEGGQMPLARRLPKRGFTNIFRIQYSVVNLKDLVSQENTTNFNPTVFKEIGLTKGRNLLVKILGTGEIDRPIVVEAHKFSDTARQKIENAGGQVKVIGRA</sequence>
<evidence type="ECO:0000313" key="8">
    <source>
        <dbReference type="EMBL" id="WNM61667.1"/>
    </source>
</evidence>
<name>A0AA96GIP9_9BACT</name>
<evidence type="ECO:0000256" key="1">
    <source>
        <dbReference type="ARBA" id="ARBA00007320"/>
    </source>
</evidence>
<organism evidence="8 9">
    <name type="scientific">Candidatus Nitrospira neomarina</name>
    <dbReference type="NCBI Taxonomy" id="3020899"/>
    <lineage>
        <taxon>Bacteria</taxon>
        <taxon>Pseudomonadati</taxon>
        <taxon>Nitrospirota</taxon>
        <taxon>Nitrospiria</taxon>
        <taxon>Nitrospirales</taxon>
        <taxon>Nitrospiraceae</taxon>
        <taxon>Nitrospira</taxon>
    </lineage>
</organism>
<dbReference type="Proteomes" id="UP001302494">
    <property type="component" value="Chromosome"/>
</dbReference>
<evidence type="ECO:0000256" key="6">
    <source>
        <dbReference type="SAM" id="MobiDB-lite"/>
    </source>
</evidence>
<accession>A0AA96GIP9</accession>
<reference evidence="8 9" key="1">
    <citation type="submission" date="2023-01" db="EMBL/GenBank/DDBJ databases">
        <title>Cultivation and genomic characterization of new, ubiquitous marine nitrite-oxidizing bacteria from the Nitrospirales.</title>
        <authorList>
            <person name="Mueller A.J."/>
            <person name="Daebeler A."/>
            <person name="Herbold C.W."/>
            <person name="Kirkegaard R.H."/>
            <person name="Daims H."/>
        </authorList>
    </citation>
    <scope>NUCLEOTIDE SEQUENCE [LARGE SCALE GENOMIC DNA]</scope>
    <source>
        <strain evidence="8 9">DK</strain>
    </source>
</reference>
<dbReference type="InterPro" id="IPR021131">
    <property type="entry name" value="Ribosomal_uL15/eL18"/>
</dbReference>
<dbReference type="RefSeq" id="WP_312744117.1">
    <property type="nucleotide sequence ID" value="NZ_CP116968.1"/>
</dbReference>
<dbReference type="InterPro" id="IPR036227">
    <property type="entry name" value="Ribosomal_uL15/eL18_sf"/>
</dbReference>
<dbReference type="InterPro" id="IPR030878">
    <property type="entry name" value="Ribosomal_uL15"/>
</dbReference>
<feature type="compositionally biased region" description="Gly residues" evidence="6">
    <location>
        <begin position="21"/>
        <end position="31"/>
    </location>
</feature>
<keyword evidence="3 4" id="KW-0687">Ribonucleoprotein</keyword>
<dbReference type="GO" id="GO:0003735">
    <property type="term" value="F:structural constituent of ribosome"/>
    <property type="evidence" value="ECO:0007669"/>
    <property type="project" value="InterPro"/>
</dbReference>
<dbReference type="GO" id="GO:0022625">
    <property type="term" value="C:cytosolic large ribosomal subunit"/>
    <property type="evidence" value="ECO:0007669"/>
    <property type="project" value="TreeGrafter"/>
</dbReference>
<evidence type="ECO:0000256" key="3">
    <source>
        <dbReference type="ARBA" id="ARBA00023274"/>
    </source>
</evidence>
<evidence type="ECO:0000256" key="5">
    <source>
        <dbReference type="RuleBase" id="RU003888"/>
    </source>
</evidence>
<evidence type="ECO:0000256" key="4">
    <source>
        <dbReference type="HAMAP-Rule" id="MF_01341"/>
    </source>
</evidence>
<dbReference type="InterPro" id="IPR005749">
    <property type="entry name" value="Ribosomal_uL15_bac-type"/>
</dbReference>
<comment type="subunit">
    <text evidence="4">Part of the 50S ribosomal subunit.</text>
</comment>
<comment type="function">
    <text evidence="4">Binds to the 23S rRNA.</text>
</comment>
<dbReference type="PROSITE" id="PS00475">
    <property type="entry name" value="RIBOSOMAL_L15"/>
    <property type="match status" value="1"/>
</dbReference>